<evidence type="ECO:0000313" key="2">
    <source>
        <dbReference type="Proteomes" id="UP001256588"/>
    </source>
</evidence>
<sequence length="83" mass="9525">MGILDTEVRAKLNEDVVDIPTMREMGAGDGYISYVEESLFFVDHHDVLRSVLGQWPIAVTKEQVQALIRYLQREVLPRHEAND</sequence>
<protein>
    <submittedName>
        <fullName evidence="1">Uncharacterized protein</fullName>
    </submittedName>
</protein>
<dbReference type="Proteomes" id="UP001256588">
    <property type="component" value="Unassembled WGS sequence"/>
</dbReference>
<reference evidence="1 2" key="1">
    <citation type="submission" date="2023-07" db="EMBL/GenBank/DDBJ databases">
        <title>Sorghum-associated microbial communities from plants grown in Nebraska, USA.</title>
        <authorList>
            <person name="Schachtman D."/>
        </authorList>
    </citation>
    <scope>NUCLEOTIDE SEQUENCE [LARGE SCALE GENOMIC DNA]</scope>
    <source>
        <strain evidence="1 2">4099</strain>
    </source>
</reference>
<accession>A0ABU1XWS0</accession>
<gene>
    <name evidence="1" type="ORF">J2W68_001426</name>
</gene>
<evidence type="ECO:0000313" key="1">
    <source>
        <dbReference type="EMBL" id="MDR7192710.1"/>
    </source>
</evidence>
<dbReference type="RefSeq" id="WP_310234010.1">
    <property type="nucleotide sequence ID" value="NZ_JAVDWO010000005.1"/>
</dbReference>
<comment type="caution">
    <text evidence="1">The sequence shown here is derived from an EMBL/GenBank/DDBJ whole genome shotgun (WGS) entry which is preliminary data.</text>
</comment>
<organism evidence="1 2">
    <name type="scientific">Luteimonas terrae</name>
    <dbReference type="NCBI Taxonomy" id="1530191"/>
    <lineage>
        <taxon>Bacteria</taxon>
        <taxon>Pseudomonadati</taxon>
        <taxon>Pseudomonadota</taxon>
        <taxon>Gammaproteobacteria</taxon>
        <taxon>Lysobacterales</taxon>
        <taxon>Lysobacteraceae</taxon>
        <taxon>Luteimonas</taxon>
    </lineage>
</organism>
<keyword evidence="2" id="KW-1185">Reference proteome</keyword>
<dbReference type="EMBL" id="JAVDWO010000005">
    <property type="protein sequence ID" value="MDR7192710.1"/>
    <property type="molecule type" value="Genomic_DNA"/>
</dbReference>
<name>A0ABU1XWS0_9GAMM</name>
<proteinExistence type="predicted"/>